<feature type="transmembrane region" description="Helical" evidence="8">
    <location>
        <begin position="431"/>
        <end position="450"/>
    </location>
</feature>
<feature type="transmembrane region" description="Helical" evidence="8">
    <location>
        <begin position="284"/>
        <end position="302"/>
    </location>
</feature>
<evidence type="ECO:0000256" key="7">
    <source>
        <dbReference type="ARBA" id="ARBA00023136"/>
    </source>
</evidence>
<comment type="similarity">
    <text evidence="2">Belongs to the amino acid/polyamine transporter 2 family.</text>
</comment>
<dbReference type="AlphaFoldDB" id="A0A833VNQ0"/>
<evidence type="ECO:0000256" key="5">
    <source>
        <dbReference type="ARBA" id="ARBA00022970"/>
    </source>
</evidence>
<evidence type="ECO:0000256" key="4">
    <source>
        <dbReference type="ARBA" id="ARBA00022692"/>
    </source>
</evidence>
<feature type="transmembrane region" description="Helical" evidence="8">
    <location>
        <begin position="373"/>
        <end position="391"/>
    </location>
</feature>
<dbReference type="GO" id="GO:0031090">
    <property type="term" value="C:organelle membrane"/>
    <property type="evidence" value="ECO:0007669"/>
    <property type="project" value="UniProtKB-ARBA"/>
</dbReference>
<accession>A0A833VNQ0</accession>
<evidence type="ECO:0000256" key="6">
    <source>
        <dbReference type="ARBA" id="ARBA00022989"/>
    </source>
</evidence>
<proteinExistence type="inferred from homology"/>
<dbReference type="Pfam" id="PF01490">
    <property type="entry name" value="Aa_trans"/>
    <property type="match status" value="1"/>
</dbReference>
<feature type="domain" description="Amino acid transporter transmembrane" evidence="9">
    <location>
        <begin position="45"/>
        <end position="447"/>
    </location>
</feature>
<dbReference type="OrthoDB" id="28208at2759"/>
<feature type="transmembrane region" description="Helical" evidence="8">
    <location>
        <begin position="75"/>
        <end position="101"/>
    </location>
</feature>
<name>A0A833VNQ0_9POAL</name>
<dbReference type="InterPro" id="IPR013057">
    <property type="entry name" value="AA_transpt_TM"/>
</dbReference>
<comment type="subcellular location">
    <subcellularLocation>
        <location evidence="1">Membrane</location>
        <topology evidence="1">Multi-pass membrane protein</topology>
    </subcellularLocation>
</comment>
<protein>
    <submittedName>
        <fullName evidence="10">Putative sodium-coupled neutral amino acid transporter 6</fullName>
    </submittedName>
</protein>
<comment type="caution">
    <text evidence="10">The sequence shown here is derived from an EMBL/GenBank/DDBJ whole genome shotgun (WGS) entry which is preliminary data.</text>
</comment>
<evidence type="ECO:0000256" key="2">
    <source>
        <dbReference type="ARBA" id="ARBA00008066"/>
    </source>
</evidence>
<feature type="transmembrane region" description="Helical" evidence="8">
    <location>
        <begin position="243"/>
        <end position="263"/>
    </location>
</feature>
<keyword evidence="3" id="KW-0813">Transport</keyword>
<dbReference type="EMBL" id="SWLB01000014">
    <property type="protein sequence ID" value="KAF3329488.1"/>
    <property type="molecule type" value="Genomic_DNA"/>
</dbReference>
<keyword evidence="7 8" id="KW-0472">Membrane</keyword>
<reference evidence="10" key="1">
    <citation type="submission" date="2020-01" db="EMBL/GenBank/DDBJ databases">
        <title>Genome sequence of Kobresia littledalei, the first chromosome-level genome in the family Cyperaceae.</title>
        <authorList>
            <person name="Qu G."/>
        </authorList>
    </citation>
    <scope>NUCLEOTIDE SEQUENCE</scope>
    <source>
        <strain evidence="10">C.B.Clarke</strain>
        <tissue evidence="10">Leaf</tissue>
    </source>
</reference>
<feature type="transmembrane region" description="Helical" evidence="8">
    <location>
        <begin position="122"/>
        <end position="143"/>
    </location>
</feature>
<organism evidence="10 11">
    <name type="scientific">Carex littledalei</name>
    <dbReference type="NCBI Taxonomy" id="544730"/>
    <lineage>
        <taxon>Eukaryota</taxon>
        <taxon>Viridiplantae</taxon>
        <taxon>Streptophyta</taxon>
        <taxon>Embryophyta</taxon>
        <taxon>Tracheophyta</taxon>
        <taxon>Spermatophyta</taxon>
        <taxon>Magnoliopsida</taxon>
        <taxon>Liliopsida</taxon>
        <taxon>Poales</taxon>
        <taxon>Cyperaceae</taxon>
        <taxon>Cyperoideae</taxon>
        <taxon>Cariceae</taxon>
        <taxon>Carex</taxon>
        <taxon>Carex subgen. Euthyceras</taxon>
    </lineage>
</organism>
<keyword evidence="6 8" id="KW-1133">Transmembrane helix</keyword>
<dbReference type="GO" id="GO:0015179">
    <property type="term" value="F:L-amino acid transmembrane transporter activity"/>
    <property type="evidence" value="ECO:0007669"/>
    <property type="project" value="TreeGrafter"/>
</dbReference>
<sequence length="463" mass="50826">MKAGNSSVNPKPNEISSIQSPLLPITAQDDDTDVPEEFLEYTTGGSFSGAVFNLSTSIVGAGIMALPATMKVLGLVPGILLILFVACLTEASLELLVRFTSASKMNTYGRVMRDAFARPGRILLQLCIIINNAGMMVVYMIIIGDVLSGTSSSGTHHTGLLEGWFGDHWWSARTFVLLITTIFVFTPLTCLKHIDSLRYTSALSVGLAIVFVIVTSGIAIFKLCTGTIEMPRLFPNITDLASVWHLFTSVPVIVTAYICHYNLHSIINELENSSKIQPIIRTSLGLCSIVYILTSVFAYLLFGEETQDDVLTNFDSDLGVPFSTLLNDIVRVSYVLHIMLVFPLVFFAVRVNLDGLCFPSRRHAPLADDNRRFYFFTVVMLVLVYFIAIFVPSIWDAFQITGATAAVCIAFIFPASIVLKDPHGIASKKDKILSIFMIVLAVLANAVALYSDAYAIFRKKKEA</sequence>
<evidence type="ECO:0000256" key="1">
    <source>
        <dbReference type="ARBA" id="ARBA00004141"/>
    </source>
</evidence>
<feature type="transmembrane region" description="Helical" evidence="8">
    <location>
        <begin position="170"/>
        <end position="191"/>
    </location>
</feature>
<evidence type="ECO:0000259" key="9">
    <source>
        <dbReference type="Pfam" id="PF01490"/>
    </source>
</evidence>
<feature type="transmembrane region" description="Helical" evidence="8">
    <location>
        <begin position="50"/>
        <end position="69"/>
    </location>
</feature>
<keyword evidence="11" id="KW-1185">Reference proteome</keyword>
<keyword evidence="4 8" id="KW-0812">Transmembrane</keyword>
<evidence type="ECO:0000256" key="3">
    <source>
        <dbReference type="ARBA" id="ARBA00022448"/>
    </source>
</evidence>
<evidence type="ECO:0000313" key="11">
    <source>
        <dbReference type="Proteomes" id="UP000623129"/>
    </source>
</evidence>
<dbReference type="Proteomes" id="UP000623129">
    <property type="component" value="Unassembled WGS sequence"/>
</dbReference>
<feature type="transmembrane region" description="Helical" evidence="8">
    <location>
        <begin position="334"/>
        <end position="353"/>
    </location>
</feature>
<feature type="transmembrane region" description="Helical" evidence="8">
    <location>
        <begin position="203"/>
        <end position="223"/>
    </location>
</feature>
<evidence type="ECO:0000313" key="10">
    <source>
        <dbReference type="EMBL" id="KAF3329488.1"/>
    </source>
</evidence>
<keyword evidence="5" id="KW-0029">Amino-acid transport</keyword>
<gene>
    <name evidence="10" type="ORF">FCM35_KLT04819</name>
</gene>
<dbReference type="PANTHER" id="PTHR22950">
    <property type="entry name" value="AMINO ACID TRANSPORTER"/>
    <property type="match status" value="1"/>
</dbReference>
<dbReference type="PANTHER" id="PTHR22950:SF458">
    <property type="entry name" value="SODIUM-COUPLED NEUTRAL AMINO ACID TRANSPORTER 11-RELATED"/>
    <property type="match status" value="1"/>
</dbReference>
<evidence type="ECO:0000256" key="8">
    <source>
        <dbReference type="SAM" id="Phobius"/>
    </source>
</evidence>
<feature type="transmembrane region" description="Helical" evidence="8">
    <location>
        <begin position="397"/>
        <end position="419"/>
    </location>
</feature>